<dbReference type="AlphaFoldDB" id="A0A7M5WHW3"/>
<dbReference type="Pfam" id="PF00018">
    <property type="entry name" value="SH3_1"/>
    <property type="match status" value="1"/>
</dbReference>
<dbReference type="SUPFAM" id="SSF50044">
    <property type="entry name" value="SH3-domain"/>
    <property type="match status" value="1"/>
</dbReference>
<dbReference type="InterPro" id="IPR018556">
    <property type="entry name" value="SPIN90/Ldb17_LRD"/>
</dbReference>
<feature type="region of interest" description="Disordered" evidence="3">
    <location>
        <begin position="110"/>
        <end position="194"/>
    </location>
</feature>
<dbReference type="Proteomes" id="UP000594262">
    <property type="component" value="Unplaced"/>
</dbReference>
<dbReference type="RefSeq" id="XP_066925687.1">
    <property type="nucleotide sequence ID" value="XM_067069586.1"/>
</dbReference>
<dbReference type="SUPFAM" id="SSF48371">
    <property type="entry name" value="ARM repeat"/>
    <property type="match status" value="1"/>
</dbReference>
<dbReference type="InterPro" id="IPR001452">
    <property type="entry name" value="SH3_domain"/>
</dbReference>
<dbReference type="GO" id="GO:0006897">
    <property type="term" value="P:endocytosis"/>
    <property type="evidence" value="ECO:0007669"/>
    <property type="project" value="TreeGrafter"/>
</dbReference>
<sequence length="711" mass="80412">MYKSICAYQSNNDGVLSFPIGKVFNLIEQLDEHWWSMQDEFGNSGLIPASYLEVNKITKNDVLKSIKKSVDCIKTIAQSHHRKLNETERRNVVKLNEAYEDISKGDSLWTNAPLSPNAQSAIPNQPKRQAPKAPISPTSPTSPTHSESFASTSSTKKRSKSTKRYSAPPPPSETKTSSKRSPQSPRSPVASSQTYNIQISQGDAVLPDAKNIMSPLRSLTLKDKENDEGSSTKVTSMQGTNLTITRTENVMDEDDQRSLSNISLDSASTGSFVSGTTATTRTGFSDVADRPCAIAGHSGIRGFEVSEAFGQDLVDKVRGRCKISFNKSLAAVRCVLQSIGNEVPDLFEFTKSIERHIQDERLNVYKGSLAAEDAQRLFSVLDQLSEHKEDSQQRNWAVHEDFTEIKSLLEEVVKVIDEIDPSLSKTILKEDEYRYINDLIILYQMEHRPKLRIALLHVFGCFCQLGADFVSTLLCSVLPTELAQDLMQDQSDMTKFLTTSLMLTMIFSTGEPVPYHHYVQFNDDFVEFVLNTIEEPPDNDIDDQVSDTLIGMLLSFNQHFKAPRSSTLIQVLRNRTVFRTLTEKILLLLNRETDPCAMFDFIDPCPDSVLKFLIDVFSAKETSEMFFTNDLYVLFDIILRQLVNREEKDKVRTEYLSLFHSILNTTDYSQHKRHSSEFKRRLSEILSNAENESDVDIYIVREILKRFGSVF</sequence>
<dbReference type="InterPro" id="IPR016024">
    <property type="entry name" value="ARM-type_fold"/>
</dbReference>
<dbReference type="GO" id="GO:0071933">
    <property type="term" value="F:Arp2/3 complex binding"/>
    <property type="evidence" value="ECO:0007669"/>
    <property type="project" value="TreeGrafter"/>
</dbReference>
<dbReference type="InterPro" id="IPR030125">
    <property type="entry name" value="SPIN90/Ldb17"/>
</dbReference>
<name>A0A7M5WHW3_9CNID</name>
<evidence type="ECO:0000259" key="4">
    <source>
        <dbReference type="PROSITE" id="PS50002"/>
    </source>
</evidence>
<accession>A0A7M5WHW3</accession>
<evidence type="ECO:0000313" key="6">
    <source>
        <dbReference type="Proteomes" id="UP000594262"/>
    </source>
</evidence>
<evidence type="ECO:0000313" key="5">
    <source>
        <dbReference type="EnsemblMetazoa" id="CLYHEMP000092.1"/>
    </source>
</evidence>
<feature type="domain" description="SH3" evidence="4">
    <location>
        <begin position="1"/>
        <end position="57"/>
    </location>
</feature>
<dbReference type="PANTHER" id="PTHR13357:SF1">
    <property type="entry name" value="NCK-INTERACTING PROTEIN WITH SH3 DOMAIN"/>
    <property type="match status" value="1"/>
</dbReference>
<dbReference type="SMART" id="SM00326">
    <property type="entry name" value="SH3"/>
    <property type="match status" value="1"/>
</dbReference>
<dbReference type="GeneID" id="136813064"/>
<feature type="compositionally biased region" description="Low complexity" evidence="3">
    <location>
        <begin position="173"/>
        <end position="187"/>
    </location>
</feature>
<dbReference type="Gene3D" id="2.30.30.40">
    <property type="entry name" value="SH3 Domains"/>
    <property type="match status" value="1"/>
</dbReference>
<evidence type="ECO:0000256" key="3">
    <source>
        <dbReference type="SAM" id="MobiDB-lite"/>
    </source>
</evidence>
<dbReference type="PANTHER" id="PTHR13357">
    <property type="entry name" value="SH3 ADAPTER PROTEIN SPIN90 NCK INTERACTING PROTEIN WITH SH3 DOMAIN"/>
    <property type="match status" value="1"/>
</dbReference>
<dbReference type="InterPro" id="IPR036028">
    <property type="entry name" value="SH3-like_dom_sf"/>
</dbReference>
<proteinExistence type="predicted"/>
<dbReference type="OrthoDB" id="445362at2759"/>
<evidence type="ECO:0000256" key="2">
    <source>
        <dbReference type="PROSITE-ProRule" id="PRU00192"/>
    </source>
</evidence>
<keyword evidence="6" id="KW-1185">Reference proteome</keyword>
<dbReference type="Pfam" id="PF09431">
    <property type="entry name" value="SPIN90_LRD"/>
    <property type="match status" value="1"/>
</dbReference>
<keyword evidence="1 2" id="KW-0728">SH3 domain</keyword>
<protein>
    <recommendedName>
        <fullName evidence="4">SH3 domain-containing protein</fullName>
    </recommendedName>
</protein>
<dbReference type="PROSITE" id="PS50002">
    <property type="entry name" value="SH3"/>
    <property type="match status" value="1"/>
</dbReference>
<reference evidence="5" key="1">
    <citation type="submission" date="2021-01" db="UniProtKB">
        <authorList>
            <consortium name="EnsemblMetazoa"/>
        </authorList>
    </citation>
    <scope>IDENTIFICATION</scope>
</reference>
<dbReference type="EnsemblMetazoa" id="CLYHEMT000092.1">
    <property type="protein sequence ID" value="CLYHEMP000092.1"/>
    <property type="gene ID" value="CLYHEMG000092"/>
</dbReference>
<evidence type="ECO:0000256" key="1">
    <source>
        <dbReference type="ARBA" id="ARBA00022443"/>
    </source>
</evidence>
<feature type="compositionally biased region" description="Polar residues" evidence="3">
    <location>
        <begin position="110"/>
        <end position="127"/>
    </location>
</feature>
<organism evidence="5 6">
    <name type="scientific">Clytia hemisphaerica</name>
    <dbReference type="NCBI Taxonomy" id="252671"/>
    <lineage>
        <taxon>Eukaryota</taxon>
        <taxon>Metazoa</taxon>
        <taxon>Cnidaria</taxon>
        <taxon>Hydrozoa</taxon>
        <taxon>Hydroidolina</taxon>
        <taxon>Leptothecata</taxon>
        <taxon>Obeliida</taxon>
        <taxon>Clytiidae</taxon>
        <taxon>Clytia</taxon>
    </lineage>
</organism>